<reference evidence="10 11" key="1">
    <citation type="submission" date="2019-11" db="EMBL/GenBank/DDBJ databases">
        <title>Agromyces kandeliae sp. nov., isolated from mangrove soil.</title>
        <authorList>
            <person name="Wang R."/>
        </authorList>
    </citation>
    <scope>NUCLEOTIDE SEQUENCE [LARGE SCALE GENOMIC DNA]</scope>
    <source>
        <strain evidence="10 11">JCM 11431</strain>
    </source>
</reference>
<keyword evidence="11" id="KW-1185">Reference proteome</keyword>
<evidence type="ECO:0000313" key="10">
    <source>
        <dbReference type="EMBL" id="MUN05768.1"/>
    </source>
</evidence>
<proteinExistence type="inferred from homology"/>
<dbReference type="PANTHER" id="PTHR43744:SF12">
    <property type="entry name" value="ABC TRANSPORTER PERMEASE PROTEIN MG189-RELATED"/>
    <property type="match status" value="1"/>
</dbReference>
<dbReference type="InterPro" id="IPR000515">
    <property type="entry name" value="MetI-like"/>
</dbReference>
<dbReference type="RefSeq" id="WP_155840401.1">
    <property type="nucleotide sequence ID" value="NZ_BAAAIA010000009.1"/>
</dbReference>
<dbReference type="InterPro" id="IPR035906">
    <property type="entry name" value="MetI-like_sf"/>
</dbReference>
<comment type="caution">
    <text evidence="10">The sequence shown here is derived from an EMBL/GenBank/DDBJ whole genome shotgun (WGS) entry which is preliminary data.</text>
</comment>
<dbReference type="Gene3D" id="1.10.3720.10">
    <property type="entry name" value="MetI-like"/>
    <property type="match status" value="1"/>
</dbReference>
<evidence type="ECO:0000256" key="8">
    <source>
        <dbReference type="SAM" id="MobiDB-lite"/>
    </source>
</evidence>
<feature type="compositionally biased region" description="Low complexity" evidence="8">
    <location>
        <begin position="1"/>
        <end position="21"/>
    </location>
</feature>
<dbReference type="SUPFAM" id="SSF161098">
    <property type="entry name" value="MetI-like"/>
    <property type="match status" value="1"/>
</dbReference>
<sequence>MSTGTAATTATGGRAADAAAPPRRPGRRRKRTPARVRAGLWTSYLILIGLALIYVYPFILSIAASFKTDADATQNPLALVPETVTFAAYERLFTDVPFPLWFGNSLLVAVIVTLGRVFFDSLAGYALSRLKFRGRTFVFLFFIGVLAVPGVVLLIPRFLILQQLGMYDTYSGMIVPLLSTAAGVFIMKQFFDSIPVSIEEAARIDGAGTFRTFWSVVLPMARPALITVIILSFQGSWNELGHFIVSRQSPELNTLTTGVASLVSGQLGSGNQFPLQLAAAVLMTIPVAVLFFIFQRRIMNTTAGAEKG</sequence>
<dbReference type="Pfam" id="PF00528">
    <property type="entry name" value="BPD_transp_1"/>
    <property type="match status" value="1"/>
</dbReference>
<evidence type="ECO:0000259" key="9">
    <source>
        <dbReference type="PROSITE" id="PS50928"/>
    </source>
</evidence>
<keyword evidence="4 7" id="KW-0812">Transmembrane</keyword>
<dbReference type="AlphaFoldDB" id="A0A7C9HFQ6"/>
<feature type="transmembrane region" description="Helical" evidence="7">
    <location>
        <begin position="172"/>
        <end position="191"/>
    </location>
</feature>
<keyword evidence="5 7" id="KW-1133">Transmembrane helix</keyword>
<protein>
    <submittedName>
        <fullName evidence="10">ABC transporter permease subunit</fullName>
    </submittedName>
</protein>
<gene>
    <name evidence="10" type="ORF">GLX25_01365</name>
</gene>
<dbReference type="EMBL" id="WODA01000002">
    <property type="protein sequence ID" value="MUN05768.1"/>
    <property type="molecule type" value="Genomic_DNA"/>
</dbReference>
<evidence type="ECO:0000256" key="5">
    <source>
        <dbReference type="ARBA" id="ARBA00022989"/>
    </source>
</evidence>
<feature type="region of interest" description="Disordered" evidence="8">
    <location>
        <begin position="1"/>
        <end position="32"/>
    </location>
</feature>
<evidence type="ECO:0000256" key="1">
    <source>
        <dbReference type="ARBA" id="ARBA00004651"/>
    </source>
</evidence>
<feature type="transmembrane region" description="Helical" evidence="7">
    <location>
        <begin position="137"/>
        <end position="160"/>
    </location>
</feature>
<feature type="transmembrane region" description="Helical" evidence="7">
    <location>
        <begin position="212"/>
        <end position="233"/>
    </location>
</feature>
<dbReference type="PANTHER" id="PTHR43744">
    <property type="entry name" value="ABC TRANSPORTER PERMEASE PROTEIN MG189-RELATED-RELATED"/>
    <property type="match status" value="1"/>
</dbReference>
<feature type="transmembrane region" description="Helical" evidence="7">
    <location>
        <begin position="38"/>
        <end position="59"/>
    </location>
</feature>
<evidence type="ECO:0000256" key="2">
    <source>
        <dbReference type="ARBA" id="ARBA00022448"/>
    </source>
</evidence>
<accession>A0A7C9HFQ6</accession>
<feature type="transmembrane region" description="Helical" evidence="7">
    <location>
        <begin position="273"/>
        <end position="294"/>
    </location>
</feature>
<feature type="transmembrane region" description="Helical" evidence="7">
    <location>
        <begin position="101"/>
        <end position="125"/>
    </location>
</feature>
<dbReference type="CDD" id="cd06261">
    <property type="entry name" value="TM_PBP2"/>
    <property type="match status" value="1"/>
</dbReference>
<organism evidence="10 11">
    <name type="scientific">Agromyces luteolus</name>
    <dbReference type="NCBI Taxonomy" id="88373"/>
    <lineage>
        <taxon>Bacteria</taxon>
        <taxon>Bacillati</taxon>
        <taxon>Actinomycetota</taxon>
        <taxon>Actinomycetes</taxon>
        <taxon>Micrococcales</taxon>
        <taxon>Microbacteriaceae</taxon>
        <taxon>Agromyces</taxon>
    </lineage>
</organism>
<evidence type="ECO:0000256" key="7">
    <source>
        <dbReference type="RuleBase" id="RU363032"/>
    </source>
</evidence>
<comment type="similarity">
    <text evidence="7">Belongs to the binding-protein-dependent transport system permease family.</text>
</comment>
<evidence type="ECO:0000256" key="6">
    <source>
        <dbReference type="ARBA" id="ARBA00023136"/>
    </source>
</evidence>
<evidence type="ECO:0000256" key="3">
    <source>
        <dbReference type="ARBA" id="ARBA00022475"/>
    </source>
</evidence>
<evidence type="ECO:0000313" key="11">
    <source>
        <dbReference type="Proteomes" id="UP000480122"/>
    </source>
</evidence>
<dbReference type="GO" id="GO:0055085">
    <property type="term" value="P:transmembrane transport"/>
    <property type="evidence" value="ECO:0007669"/>
    <property type="project" value="InterPro"/>
</dbReference>
<evidence type="ECO:0000256" key="4">
    <source>
        <dbReference type="ARBA" id="ARBA00022692"/>
    </source>
</evidence>
<keyword evidence="6 7" id="KW-0472">Membrane</keyword>
<dbReference type="OrthoDB" id="2063054at2"/>
<feature type="domain" description="ABC transmembrane type-1" evidence="9">
    <location>
        <begin position="102"/>
        <end position="294"/>
    </location>
</feature>
<keyword evidence="3" id="KW-1003">Cell membrane</keyword>
<dbReference type="PROSITE" id="PS50928">
    <property type="entry name" value="ABC_TM1"/>
    <property type="match status" value="1"/>
</dbReference>
<comment type="subcellular location">
    <subcellularLocation>
        <location evidence="1 7">Cell membrane</location>
        <topology evidence="1 7">Multi-pass membrane protein</topology>
    </subcellularLocation>
</comment>
<name>A0A7C9HFQ6_9MICO</name>
<dbReference type="GO" id="GO:0005886">
    <property type="term" value="C:plasma membrane"/>
    <property type="evidence" value="ECO:0007669"/>
    <property type="project" value="UniProtKB-SubCell"/>
</dbReference>
<dbReference type="Proteomes" id="UP000480122">
    <property type="component" value="Unassembled WGS sequence"/>
</dbReference>
<keyword evidence="2 7" id="KW-0813">Transport</keyword>